<keyword evidence="1" id="KW-0812">Transmembrane</keyword>
<name>A0A318SCI9_9DEIO</name>
<organism evidence="2 3">
    <name type="scientific">Deinococcus yavapaiensis KR-236</name>
    <dbReference type="NCBI Taxonomy" id="694435"/>
    <lineage>
        <taxon>Bacteria</taxon>
        <taxon>Thermotogati</taxon>
        <taxon>Deinococcota</taxon>
        <taxon>Deinococci</taxon>
        <taxon>Deinococcales</taxon>
        <taxon>Deinococcaceae</taxon>
        <taxon>Deinococcus</taxon>
    </lineage>
</organism>
<evidence type="ECO:0000256" key="1">
    <source>
        <dbReference type="SAM" id="Phobius"/>
    </source>
</evidence>
<keyword evidence="1" id="KW-0472">Membrane</keyword>
<evidence type="ECO:0000313" key="3">
    <source>
        <dbReference type="Proteomes" id="UP000248326"/>
    </source>
</evidence>
<evidence type="ECO:0000313" key="2">
    <source>
        <dbReference type="EMBL" id="PYE56571.1"/>
    </source>
</evidence>
<dbReference type="AlphaFoldDB" id="A0A318SCI9"/>
<gene>
    <name evidence="2" type="ORF">DES52_101376</name>
</gene>
<dbReference type="EMBL" id="QJSX01000001">
    <property type="protein sequence ID" value="PYE56571.1"/>
    <property type="molecule type" value="Genomic_DNA"/>
</dbReference>
<keyword evidence="3" id="KW-1185">Reference proteome</keyword>
<dbReference type="Proteomes" id="UP000248326">
    <property type="component" value="Unassembled WGS sequence"/>
</dbReference>
<keyword evidence="1" id="KW-1133">Transmembrane helix</keyword>
<proteinExistence type="predicted"/>
<feature type="transmembrane region" description="Helical" evidence="1">
    <location>
        <begin position="29"/>
        <end position="51"/>
    </location>
</feature>
<accession>A0A318SCI9</accession>
<comment type="caution">
    <text evidence="2">The sequence shown here is derived from an EMBL/GenBank/DDBJ whole genome shotgun (WGS) entry which is preliminary data.</text>
</comment>
<protein>
    <submittedName>
        <fullName evidence="2">Uncharacterized protein</fullName>
    </submittedName>
</protein>
<reference evidence="2 3" key="1">
    <citation type="submission" date="2018-06" db="EMBL/GenBank/DDBJ databases">
        <title>Genomic Encyclopedia of Type Strains, Phase IV (KMG-IV): sequencing the most valuable type-strain genomes for metagenomic binning, comparative biology and taxonomic classification.</title>
        <authorList>
            <person name="Goeker M."/>
        </authorList>
    </citation>
    <scope>NUCLEOTIDE SEQUENCE [LARGE SCALE GENOMIC DNA]</scope>
    <source>
        <strain evidence="2 3">DSM 18048</strain>
    </source>
</reference>
<sequence>MNNEQLTSSDRQVLHDMQAQLDRQHTTTIVAVTLGVTVGVAVATGVALWVLSKGRRANVVTDDPEAPLFV</sequence>
<dbReference type="RefSeq" id="WP_110885044.1">
    <property type="nucleotide sequence ID" value="NZ_QJSX01000001.1"/>
</dbReference>